<evidence type="ECO:0000256" key="1">
    <source>
        <dbReference type="ARBA" id="ARBA00023224"/>
    </source>
</evidence>
<keyword evidence="8" id="KW-1185">Reference proteome</keyword>
<keyword evidence="1 3" id="KW-0807">Transducer</keyword>
<dbReference type="PRINTS" id="PR00260">
    <property type="entry name" value="CHEMTRNSDUCR"/>
</dbReference>
<proteinExistence type="inferred from homology"/>
<reference evidence="8" key="1">
    <citation type="submission" date="2021-07" db="EMBL/GenBank/DDBJ databases">
        <title>Complete genome sequencing of a Clostridium isolate.</title>
        <authorList>
            <person name="Ueki A."/>
            <person name="Tonouchi A."/>
        </authorList>
    </citation>
    <scope>NUCLEOTIDE SEQUENCE [LARGE SCALE GENOMIC DNA]</scope>
    <source>
        <strain evidence="8">C5S11</strain>
    </source>
</reference>
<organism evidence="7 8">
    <name type="scientific">Clostridium gelidum</name>
    <dbReference type="NCBI Taxonomy" id="704125"/>
    <lineage>
        <taxon>Bacteria</taxon>
        <taxon>Bacillati</taxon>
        <taxon>Bacillota</taxon>
        <taxon>Clostridia</taxon>
        <taxon>Eubacteriales</taxon>
        <taxon>Clostridiaceae</taxon>
        <taxon>Clostridium</taxon>
    </lineage>
</organism>
<evidence type="ECO:0000256" key="2">
    <source>
        <dbReference type="ARBA" id="ARBA00029447"/>
    </source>
</evidence>
<dbReference type="Pfam" id="PF12729">
    <property type="entry name" value="4HB_MCP_1"/>
    <property type="match status" value="1"/>
</dbReference>
<dbReference type="Gene3D" id="1.10.287.950">
    <property type="entry name" value="Methyl-accepting chemotaxis protein"/>
    <property type="match status" value="1"/>
</dbReference>
<evidence type="ECO:0000313" key="7">
    <source>
        <dbReference type="EMBL" id="BCZ49235.1"/>
    </source>
</evidence>
<accession>A0ABM7TBC7</accession>
<dbReference type="PROSITE" id="PS50111">
    <property type="entry name" value="CHEMOTAXIS_TRANSDUC_2"/>
    <property type="match status" value="1"/>
</dbReference>
<feature type="transmembrane region" description="Helical" evidence="4">
    <location>
        <begin position="192"/>
        <end position="212"/>
    </location>
</feature>
<dbReference type="Proteomes" id="UP000824633">
    <property type="component" value="Chromosome"/>
</dbReference>
<dbReference type="SMART" id="SM00283">
    <property type="entry name" value="MA"/>
    <property type="match status" value="1"/>
</dbReference>
<evidence type="ECO:0000256" key="3">
    <source>
        <dbReference type="PROSITE-ProRule" id="PRU00284"/>
    </source>
</evidence>
<evidence type="ECO:0000256" key="4">
    <source>
        <dbReference type="SAM" id="Phobius"/>
    </source>
</evidence>
<feature type="domain" description="HAMP" evidence="6">
    <location>
        <begin position="213"/>
        <end position="268"/>
    </location>
</feature>
<comment type="similarity">
    <text evidence="2">Belongs to the methyl-accepting chemotaxis (MCP) protein family.</text>
</comment>
<dbReference type="InterPro" id="IPR024478">
    <property type="entry name" value="HlyB_4HB_MCP"/>
</dbReference>
<evidence type="ECO:0000313" key="8">
    <source>
        <dbReference type="Proteomes" id="UP000824633"/>
    </source>
</evidence>
<protein>
    <submittedName>
        <fullName evidence="7">Methyl-accepting chemotaxis protein</fullName>
    </submittedName>
</protein>
<dbReference type="InterPro" id="IPR004089">
    <property type="entry name" value="MCPsignal_dom"/>
</dbReference>
<dbReference type="Gene3D" id="6.10.340.10">
    <property type="match status" value="1"/>
</dbReference>
<evidence type="ECO:0000259" key="6">
    <source>
        <dbReference type="PROSITE" id="PS50885"/>
    </source>
</evidence>
<name>A0ABM7TBC7_9CLOT</name>
<keyword evidence="4" id="KW-0472">Membrane</keyword>
<keyword evidence="4" id="KW-0812">Transmembrane</keyword>
<dbReference type="PANTHER" id="PTHR32089">
    <property type="entry name" value="METHYL-ACCEPTING CHEMOTAXIS PROTEIN MCPB"/>
    <property type="match status" value="1"/>
</dbReference>
<dbReference type="InterPro" id="IPR004090">
    <property type="entry name" value="Chemotax_Me-accpt_rcpt"/>
</dbReference>
<feature type="domain" description="Methyl-accepting transducer" evidence="5">
    <location>
        <begin position="287"/>
        <end position="545"/>
    </location>
</feature>
<dbReference type="InterPro" id="IPR003660">
    <property type="entry name" value="HAMP_dom"/>
</dbReference>
<dbReference type="PROSITE" id="PS50885">
    <property type="entry name" value="HAMP"/>
    <property type="match status" value="1"/>
</dbReference>
<dbReference type="SUPFAM" id="SSF58104">
    <property type="entry name" value="Methyl-accepting chemotaxis protein (MCP) signaling domain"/>
    <property type="match status" value="1"/>
</dbReference>
<feature type="transmembrane region" description="Helical" evidence="4">
    <location>
        <begin position="7"/>
        <end position="32"/>
    </location>
</feature>
<sequence length="574" mass="63101">MFKNLKIFYKITLLSIILLLFAFIIGSTGYYFTQHSNTNLSKMYNDDMKAINLMDDVRLQARTCQYDLLNLTLNNGNLENQKKFSDEMDTKLKGIATNITAYKALNLGKDEQDAATNLEGNLGEYNKVCTKIREMCSTGNVKAEDIYDYISSNEQTLDGYRSVANALLKSHLAKADATYSQTENANKESIKILLTILIIAIILGIILTILIVKPITLSLKTATNYLGIVATGDFTKDISSNLLNKKDEIGEMLRALDKMQRSIREALASVINESSNIENLINNTEDSMSKLSFHIQDVSATTEQLSAGMEETAASTEEMNATSTEIQNTIESIASKAKKSALSSNDISNRANEIKATAITSQKNADEIYSSTNINLRDAIEKSKAVEQIKVLSDSILQITSQTNLLALNAAIEAARAGEAGKSFAVVADEIRKLAEDSANTVNEIQNVTEIVLTSVANLATSSREILEFVDKRVKNDYISMVETGEKYNKDADDIYNLSTDFSMSTQQIGELMRNIVESLNGITLATNEGAEGTSTIAEKTTDVVEMASDITTQTHSIKDSINNLSEFVSKFKI</sequence>
<evidence type="ECO:0000259" key="5">
    <source>
        <dbReference type="PROSITE" id="PS50111"/>
    </source>
</evidence>
<dbReference type="RefSeq" id="WP_224035434.1">
    <property type="nucleotide sequence ID" value="NZ_AP024849.1"/>
</dbReference>
<dbReference type="Pfam" id="PF00015">
    <property type="entry name" value="MCPsignal"/>
    <property type="match status" value="1"/>
</dbReference>
<gene>
    <name evidence="7" type="ORF">psyc5s11_53020</name>
</gene>
<keyword evidence="4" id="KW-1133">Transmembrane helix</keyword>
<dbReference type="PANTHER" id="PTHR32089:SF112">
    <property type="entry name" value="LYSOZYME-LIKE PROTEIN-RELATED"/>
    <property type="match status" value="1"/>
</dbReference>
<dbReference type="EMBL" id="AP024849">
    <property type="protein sequence ID" value="BCZ49235.1"/>
    <property type="molecule type" value="Genomic_DNA"/>
</dbReference>